<feature type="transmembrane region" description="Helical" evidence="8">
    <location>
        <begin position="155"/>
        <end position="183"/>
    </location>
</feature>
<feature type="transmembrane region" description="Helical" evidence="8">
    <location>
        <begin position="55"/>
        <end position="74"/>
    </location>
</feature>
<dbReference type="SMART" id="SM00448">
    <property type="entry name" value="REC"/>
    <property type="match status" value="1"/>
</dbReference>
<dbReference type="Gene3D" id="3.30.565.10">
    <property type="entry name" value="Histidine kinase-like ATPase, C-terminal domain"/>
    <property type="match status" value="1"/>
</dbReference>
<keyword evidence="8" id="KW-0472">Membrane</keyword>
<evidence type="ECO:0000313" key="11">
    <source>
        <dbReference type="EMBL" id="MFC3148460.1"/>
    </source>
</evidence>
<keyword evidence="8" id="KW-0812">Transmembrane</keyword>
<dbReference type="SMART" id="SM00388">
    <property type="entry name" value="HisKA"/>
    <property type="match status" value="1"/>
</dbReference>
<evidence type="ECO:0000256" key="8">
    <source>
        <dbReference type="SAM" id="Phobius"/>
    </source>
</evidence>
<evidence type="ECO:0000259" key="10">
    <source>
        <dbReference type="PROSITE" id="PS50110"/>
    </source>
</evidence>
<dbReference type="InterPro" id="IPR005467">
    <property type="entry name" value="His_kinase_dom"/>
</dbReference>
<dbReference type="Gene3D" id="3.40.50.2300">
    <property type="match status" value="1"/>
</dbReference>
<dbReference type="PANTHER" id="PTHR43047:SF78">
    <property type="entry name" value="SENSORY_REGULATORY PROTEIN RPFC"/>
    <property type="match status" value="1"/>
</dbReference>
<keyword evidence="4" id="KW-0808">Transferase</keyword>
<dbReference type="InterPro" id="IPR011006">
    <property type="entry name" value="CheY-like_superfamily"/>
</dbReference>
<feature type="compositionally biased region" description="Low complexity" evidence="7">
    <location>
        <begin position="449"/>
        <end position="460"/>
    </location>
</feature>
<dbReference type="Pfam" id="PF00072">
    <property type="entry name" value="Response_reg"/>
    <property type="match status" value="1"/>
</dbReference>
<comment type="caution">
    <text evidence="11">The sequence shown here is derived from an EMBL/GenBank/DDBJ whole genome shotgun (WGS) entry which is preliminary data.</text>
</comment>
<dbReference type="GO" id="GO:0005524">
    <property type="term" value="F:ATP binding"/>
    <property type="evidence" value="ECO:0007669"/>
    <property type="project" value="UniProtKB-KW"/>
</dbReference>
<dbReference type="InterPro" id="IPR004358">
    <property type="entry name" value="Sig_transdc_His_kin-like_C"/>
</dbReference>
<evidence type="ECO:0000256" key="6">
    <source>
        <dbReference type="PROSITE-ProRule" id="PRU00169"/>
    </source>
</evidence>
<comment type="catalytic activity">
    <reaction evidence="1">
        <text>ATP + protein L-histidine = ADP + protein N-phospho-L-histidine.</text>
        <dbReference type="EC" id="2.7.13.3"/>
    </reaction>
</comment>
<name>A0ABV7H8K8_9BURK</name>
<gene>
    <name evidence="11" type="ORF">ACFOEN_12585</name>
</gene>
<evidence type="ECO:0000256" key="7">
    <source>
        <dbReference type="SAM" id="MobiDB-lite"/>
    </source>
</evidence>
<keyword evidence="11" id="KW-0547">Nucleotide-binding</keyword>
<dbReference type="RefSeq" id="WP_377304452.1">
    <property type="nucleotide sequence ID" value="NZ_CP180191.1"/>
</dbReference>
<feature type="domain" description="Response regulatory" evidence="10">
    <location>
        <begin position="482"/>
        <end position="601"/>
    </location>
</feature>
<dbReference type="PRINTS" id="PR00344">
    <property type="entry name" value="BCTRLSENSOR"/>
</dbReference>
<evidence type="ECO:0000256" key="5">
    <source>
        <dbReference type="ARBA" id="ARBA00022777"/>
    </source>
</evidence>
<dbReference type="CDD" id="cd17546">
    <property type="entry name" value="REC_hyHK_CKI1_RcsC-like"/>
    <property type="match status" value="1"/>
</dbReference>
<organism evidence="11 12">
    <name type="scientific">Piscinibacterium candidicorallinum</name>
    <dbReference type="NCBI Taxonomy" id="1793872"/>
    <lineage>
        <taxon>Bacteria</taxon>
        <taxon>Pseudomonadati</taxon>
        <taxon>Pseudomonadota</taxon>
        <taxon>Betaproteobacteria</taxon>
        <taxon>Burkholderiales</taxon>
        <taxon>Piscinibacterium</taxon>
    </lineage>
</organism>
<dbReference type="SUPFAM" id="SSF47384">
    <property type="entry name" value="Homodimeric domain of signal transducing histidine kinase"/>
    <property type="match status" value="1"/>
</dbReference>
<dbReference type="Pfam" id="PF00512">
    <property type="entry name" value="HisKA"/>
    <property type="match status" value="1"/>
</dbReference>
<dbReference type="CDD" id="cd16922">
    <property type="entry name" value="HATPase_EvgS-ArcB-TorS-like"/>
    <property type="match status" value="1"/>
</dbReference>
<dbReference type="Gene3D" id="1.10.287.130">
    <property type="match status" value="1"/>
</dbReference>
<dbReference type="CDD" id="cd00082">
    <property type="entry name" value="HisKA"/>
    <property type="match status" value="1"/>
</dbReference>
<dbReference type="InterPro" id="IPR001789">
    <property type="entry name" value="Sig_transdc_resp-reg_receiver"/>
</dbReference>
<evidence type="ECO:0000256" key="1">
    <source>
        <dbReference type="ARBA" id="ARBA00000085"/>
    </source>
</evidence>
<keyword evidence="12" id="KW-1185">Reference proteome</keyword>
<evidence type="ECO:0000256" key="2">
    <source>
        <dbReference type="ARBA" id="ARBA00012438"/>
    </source>
</evidence>
<evidence type="ECO:0000313" key="12">
    <source>
        <dbReference type="Proteomes" id="UP001595556"/>
    </source>
</evidence>
<dbReference type="PROSITE" id="PS50110">
    <property type="entry name" value="RESPONSE_REGULATORY"/>
    <property type="match status" value="1"/>
</dbReference>
<feature type="transmembrane region" description="Helical" evidence="8">
    <location>
        <begin position="94"/>
        <end position="117"/>
    </location>
</feature>
<reference evidence="12" key="1">
    <citation type="journal article" date="2019" name="Int. J. Syst. Evol. Microbiol.">
        <title>The Global Catalogue of Microorganisms (GCM) 10K type strain sequencing project: providing services to taxonomists for standard genome sequencing and annotation.</title>
        <authorList>
            <consortium name="The Broad Institute Genomics Platform"/>
            <consortium name="The Broad Institute Genome Sequencing Center for Infectious Disease"/>
            <person name="Wu L."/>
            <person name="Ma J."/>
        </authorList>
    </citation>
    <scope>NUCLEOTIDE SEQUENCE [LARGE SCALE GENOMIC DNA]</scope>
    <source>
        <strain evidence="12">KCTC 52168</strain>
    </source>
</reference>
<keyword evidence="3 6" id="KW-0597">Phosphoprotein</keyword>
<dbReference type="PROSITE" id="PS50109">
    <property type="entry name" value="HIS_KIN"/>
    <property type="match status" value="1"/>
</dbReference>
<evidence type="ECO:0000259" key="9">
    <source>
        <dbReference type="PROSITE" id="PS50109"/>
    </source>
</evidence>
<feature type="region of interest" description="Disordered" evidence="7">
    <location>
        <begin position="447"/>
        <end position="475"/>
    </location>
</feature>
<evidence type="ECO:0000256" key="4">
    <source>
        <dbReference type="ARBA" id="ARBA00022679"/>
    </source>
</evidence>
<feature type="domain" description="Histidine kinase" evidence="9">
    <location>
        <begin position="218"/>
        <end position="438"/>
    </location>
</feature>
<dbReference type="Proteomes" id="UP001595556">
    <property type="component" value="Unassembled WGS sequence"/>
</dbReference>
<keyword evidence="8" id="KW-1133">Transmembrane helix</keyword>
<dbReference type="Pfam" id="PF02518">
    <property type="entry name" value="HATPase_c"/>
    <property type="match status" value="1"/>
</dbReference>
<feature type="modified residue" description="4-aspartylphosphate" evidence="6">
    <location>
        <position position="531"/>
    </location>
</feature>
<proteinExistence type="predicted"/>
<dbReference type="SUPFAM" id="SSF55874">
    <property type="entry name" value="ATPase domain of HSP90 chaperone/DNA topoisomerase II/histidine kinase"/>
    <property type="match status" value="1"/>
</dbReference>
<dbReference type="InterPro" id="IPR003661">
    <property type="entry name" value="HisK_dim/P_dom"/>
</dbReference>
<feature type="transmembrane region" description="Helical" evidence="8">
    <location>
        <begin position="123"/>
        <end position="143"/>
    </location>
</feature>
<dbReference type="EC" id="2.7.13.3" evidence="2"/>
<dbReference type="SUPFAM" id="SSF52172">
    <property type="entry name" value="CheY-like"/>
    <property type="match status" value="1"/>
</dbReference>
<protein>
    <recommendedName>
        <fullName evidence="2">histidine kinase</fullName>
        <ecNumber evidence="2">2.7.13.3</ecNumber>
    </recommendedName>
</protein>
<sequence length="603" mass="63377">MLNSPSSSSPQQVDALRFDAELLASAMQGAVQTSLVSLATGLLCGAILWTAELQFWALAPVLAAVVGVGMRARLLGLYRDGRPRPERYQRDLPVFNLSVLASAGVFFLPCMAVLGSVEPQARILVFIVAVGGLAAGSLLVGFARGTFACWVGPNAVALALLAVFSPGLSPALLLPGLLIYILVLGHAARLARGNLATAFAERERANAATRTKSQFMANISHEIRTPMHGVLGNLEVLAQTQLDTRQAALLRAASGSGKALLSLIDEVLDFSKLETGLFRIRQETVVIQPMLDTVEQLFLPAARRKALAFSVVVDEGLPAAMESDALRLQQVLMNLVGNAIKFTDAGSVELRVACGASQAGPTIEFCVRDTGIGIAADDLARIFDPFEQAQAGAARRFGGTGLGLSISQQLVQALGGNLSVRSEPGQGSIFTVTLPLKARSAAAPGAVDSAGSATSAAPAAVNERQAEAASVPEADTQPEPLRVLVVDDNAVNRALAVAMLELAGSQVSQAVDGMQALDMLNAKPYDLVLMDWQMPGLDGLETTRRWRRQEALRASRRVMIAGVTANASAADEAACREAGMDAFLPKPFTLDGLKALVTQAAQR</sequence>
<evidence type="ECO:0000256" key="3">
    <source>
        <dbReference type="ARBA" id="ARBA00022553"/>
    </source>
</evidence>
<accession>A0ABV7H8K8</accession>
<dbReference type="PANTHER" id="PTHR43047">
    <property type="entry name" value="TWO-COMPONENT HISTIDINE PROTEIN KINASE"/>
    <property type="match status" value="1"/>
</dbReference>
<keyword evidence="5" id="KW-0418">Kinase</keyword>
<dbReference type="InterPro" id="IPR003594">
    <property type="entry name" value="HATPase_dom"/>
</dbReference>
<dbReference type="InterPro" id="IPR036890">
    <property type="entry name" value="HATPase_C_sf"/>
</dbReference>
<keyword evidence="11" id="KW-0067">ATP-binding</keyword>
<dbReference type="InterPro" id="IPR036097">
    <property type="entry name" value="HisK_dim/P_sf"/>
</dbReference>
<dbReference type="EMBL" id="JBHRTI010000007">
    <property type="protein sequence ID" value="MFC3148460.1"/>
    <property type="molecule type" value="Genomic_DNA"/>
</dbReference>
<dbReference type="SMART" id="SM00387">
    <property type="entry name" value="HATPase_c"/>
    <property type="match status" value="1"/>
</dbReference>